<dbReference type="EMBL" id="BAABJI010000002">
    <property type="protein sequence ID" value="GAA4924585.1"/>
    <property type="molecule type" value="Genomic_DNA"/>
</dbReference>
<dbReference type="PANTHER" id="PTHR11070">
    <property type="entry name" value="UVRD / RECB / PCRA DNA HELICASE FAMILY MEMBER"/>
    <property type="match status" value="1"/>
</dbReference>
<evidence type="ECO:0000259" key="2">
    <source>
        <dbReference type="Pfam" id="PF01443"/>
    </source>
</evidence>
<sequence>MPREKWLIDPSELDEFQRKIRGLSINESYVIKGCPGSGKTLLALYRALDIYIESLAEDEDDPASFTLVVYTKALKGFLRSGIIELKIPIHQIIHFDKWDGADVDYIIVDEAQDFTQSEIDELSNASMKSIMLYGDSEQQLYKEKKNKETEVYESTLTIEQIADHLKLDHFELLKNYRLPNTIAALAEHISADKTLEAKCVKTGMDKPRLKKFVDWKKELDYIMNEIKTRNYTDVAILVPFTHRGKAPKNNYHRNIPDVNGYFDEKGFAHEYKVSSYGENGLEIDFESNLPKLLTYHASKGLQFETVFIPFCDYPGHDDWFIERYQAALFVGLTRSYRNLYITHSDGITPFFDGLSPSKYQ</sequence>
<comment type="caution">
    <text evidence="3">The sequence shown here is derived from an EMBL/GenBank/DDBJ whole genome shotgun (WGS) entry which is preliminary data.</text>
</comment>
<name>A0ABP9G0Z9_9SPHI</name>
<dbReference type="InterPro" id="IPR000212">
    <property type="entry name" value="DNA_helicase_UvrD/REP"/>
</dbReference>
<dbReference type="PANTHER" id="PTHR11070:SF2">
    <property type="entry name" value="ATP-DEPENDENT DNA HELICASE SRS2"/>
    <property type="match status" value="1"/>
</dbReference>
<evidence type="ECO:0000313" key="3">
    <source>
        <dbReference type="EMBL" id="GAA4924585.1"/>
    </source>
</evidence>
<dbReference type="InterPro" id="IPR027417">
    <property type="entry name" value="P-loop_NTPase"/>
</dbReference>
<gene>
    <name evidence="3" type="ORF">GCM10023313_31240</name>
</gene>
<dbReference type="RefSeq" id="WP_345332329.1">
    <property type="nucleotide sequence ID" value="NZ_BAABJI010000002.1"/>
</dbReference>
<accession>A0ABP9G0Z9</accession>
<dbReference type="InterPro" id="IPR027351">
    <property type="entry name" value="(+)RNA_virus_helicase_core_dom"/>
</dbReference>
<reference evidence="4" key="1">
    <citation type="journal article" date="2019" name="Int. J. Syst. Evol. Microbiol.">
        <title>The Global Catalogue of Microorganisms (GCM) 10K type strain sequencing project: providing services to taxonomists for standard genome sequencing and annotation.</title>
        <authorList>
            <consortium name="The Broad Institute Genomics Platform"/>
            <consortium name="The Broad Institute Genome Sequencing Center for Infectious Disease"/>
            <person name="Wu L."/>
            <person name="Ma J."/>
        </authorList>
    </citation>
    <scope>NUCLEOTIDE SEQUENCE [LARGE SCALE GENOMIC DNA]</scope>
    <source>
        <strain evidence="4">JCM 18283</strain>
    </source>
</reference>
<dbReference type="Gene3D" id="3.40.50.300">
    <property type="entry name" value="P-loop containing nucleotide triphosphate hydrolases"/>
    <property type="match status" value="2"/>
</dbReference>
<dbReference type="Pfam" id="PF01443">
    <property type="entry name" value="Viral_helicase1"/>
    <property type="match status" value="1"/>
</dbReference>
<proteinExistence type="predicted"/>
<dbReference type="SUPFAM" id="SSF52540">
    <property type="entry name" value="P-loop containing nucleoside triphosphate hydrolases"/>
    <property type="match status" value="1"/>
</dbReference>
<protein>
    <recommendedName>
        <fullName evidence="1">DNA 3'-5' helicase II</fullName>
    </recommendedName>
</protein>
<evidence type="ECO:0000313" key="4">
    <source>
        <dbReference type="Proteomes" id="UP001501436"/>
    </source>
</evidence>
<dbReference type="Proteomes" id="UP001501436">
    <property type="component" value="Unassembled WGS sequence"/>
</dbReference>
<keyword evidence="4" id="KW-1185">Reference proteome</keyword>
<evidence type="ECO:0000256" key="1">
    <source>
        <dbReference type="ARBA" id="ARBA00034923"/>
    </source>
</evidence>
<organism evidence="3 4">
    <name type="scientific">Mucilaginibacter defluvii</name>
    <dbReference type="NCBI Taxonomy" id="1196019"/>
    <lineage>
        <taxon>Bacteria</taxon>
        <taxon>Pseudomonadati</taxon>
        <taxon>Bacteroidota</taxon>
        <taxon>Sphingobacteriia</taxon>
        <taxon>Sphingobacteriales</taxon>
        <taxon>Sphingobacteriaceae</taxon>
        <taxon>Mucilaginibacter</taxon>
    </lineage>
</organism>
<feature type="domain" description="(+)RNA virus helicase C-terminal" evidence="2">
    <location>
        <begin position="30"/>
        <end position="153"/>
    </location>
</feature>